<dbReference type="AlphaFoldDB" id="A0AAD7E8W8"/>
<feature type="region of interest" description="Disordered" evidence="1">
    <location>
        <begin position="141"/>
        <end position="164"/>
    </location>
</feature>
<comment type="caution">
    <text evidence="2">The sequence shown here is derived from an EMBL/GenBank/DDBJ whole genome shotgun (WGS) entry which is preliminary data.</text>
</comment>
<evidence type="ECO:0000313" key="3">
    <source>
        <dbReference type="Proteomes" id="UP001218218"/>
    </source>
</evidence>
<dbReference type="Proteomes" id="UP001218218">
    <property type="component" value="Unassembled WGS sequence"/>
</dbReference>
<name>A0AAD7E8W8_9AGAR</name>
<accession>A0AAD7E8W8</accession>
<dbReference type="PANTHER" id="PTHR46579">
    <property type="entry name" value="F5/8 TYPE C DOMAIN-CONTAINING PROTEIN-RELATED"/>
    <property type="match status" value="1"/>
</dbReference>
<evidence type="ECO:0000313" key="2">
    <source>
        <dbReference type="EMBL" id="KAJ7303414.1"/>
    </source>
</evidence>
<gene>
    <name evidence="2" type="ORF">DFH08DRAFT_918793</name>
</gene>
<proteinExistence type="predicted"/>
<keyword evidence="3" id="KW-1185">Reference proteome</keyword>
<dbReference type="PANTHER" id="PTHR46579:SF2">
    <property type="entry name" value="C2H2-TYPE DOMAIN-CONTAINING PROTEIN"/>
    <property type="match status" value="1"/>
</dbReference>
<sequence>MHGVRWTEFARLKYFDLVRYTIVDPMHNLLLGVAKTQWYTRWIKSKALRANTEGGTERELNMIHNFLQNFEAPSWAGRLPRGVGEPAGGSLTADEYKFAVTGPWAVIIPAVWDDWLENATNRYKLHLEKYEKETLPAYEKKRKTWQQRRAKNKGPEPIKPDAPVPQMQEGEDINFLQFATALKILLTCQQFYGSDTMKPNHHWAVHIPQQVRDFGTLYSFWAFLTERLNKILKNVNSNNWGGGLLEVSMMREFHRAANLDGLV</sequence>
<organism evidence="2 3">
    <name type="scientific">Mycena albidolilacea</name>
    <dbReference type="NCBI Taxonomy" id="1033008"/>
    <lineage>
        <taxon>Eukaryota</taxon>
        <taxon>Fungi</taxon>
        <taxon>Dikarya</taxon>
        <taxon>Basidiomycota</taxon>
        <taxon>Agaricomycotina</taxon>
        <taxon>Agaricomycetes</taxon>
        <taxon>Agaricomycetidae</taxon>
        <taxon>Agaricales</taxon>
        <taxon>Marasmiineae</taxon>
        <taxon>Mycenaceae</taxon>
        <taxon>Mycena</taxon>
    </lineage>
</organism>
<reference evidence="2" key="1">
    <citation type="submission" date="2023-03" db="EMBL/GenBank/DDBJ databases">
        <title>Massive genome expansion in bonnet fungi (Mycena s.s.) driven by repeated elements and novel gene families across ecological guilds.</title>
        <authorList>
            <consortium name="Lawrence Berkeley National Laboratory"/>
            <person name="Harder C.B."/>
            <person name="Miyauchi S."/>
            <person name="Viragh M."/>
            <person name="Kuo A."/>
            <person name="Thoen E."/>
            <person name="Andreopoulos B."/>
            <person name="Lu D."/>
            <person name="Skrede I."/>
            <person name="Drula E."/>
            <person name="Henrissat B."/>
            <person name="Morin E."/>
            <person name="Kohler A."/>
            <person name="Barry K."/>
            <person name="LaButti K."/>
            <person name="Morin E."/>
            <person name="Salamov A."/>
            <person name="Lipzen A."/>
            <person name="Mereny Z."/>
            <person name="Hegedus B."/>
            <person name="Baldrian P."/>
            <person name="Stursova M."/>
            <person name="Weitz H."/>
            <person name="Taylor A."/>
            <person name="Grigoriev I.V."/>
            <person name="Nagy L.G."/>
            <person name="Martin F."/>
            <person name="Kauserud H."/>
        </authorList>
    </citation>
    <scope>NUCLEOTIDE SEQUENCE</scope>
    <source>
        <strain evidence="2">CBHHK002</strain>
    </source>
</reference>
<protein>
    <submittedName>
        <fullName evidence="2">Uncharacterized protein</fullName>
    </submittedName>
</protein>
<evidence type="ECO:0000256" key="1">
    <source>
        <dbReference type="SAM" id="MobiDB-lite"/>
    </source>
</evidence>
<feature type="compositionally biased region" description="Basic residues" evidence="1">
    <location>
        <begin position="141"/>
        <end position="152"/>
    </location>
</feature>
<dbReference type="EMBL" id="JARIHO010000106">
    <property type="protein sequence ID" value="KAJ7303414.1"/>
    <property type="molecule type" value="Genomic_DNA"/>
</dbReference>